<keyword evidence="2" id="KW-1185">Reference proteome</keyword>
<evidence type="ECO:0000313" key="1">
    <source>
        <dbReference type="EMBL" id="KGO84316.1"/>
    </source>
</evidence>
<dbReference type="eggNOG" id="COG5562">
    <property type="taxonomic scope" value="Bacteria"/>
</dbReference>
<dbReference type="AlphaFoldDB" id="A0A0A2LY97"/>
<dbReference type="EMBL" id="JRLV01000001">
    <property type="protein sequence ID" value="KGO84316.1"/>
    <property type="molecule type" value="Genomic_DNA"/>
</dbReference>
<dbReference type="Gene3D" id="3.30.1810.10">
    <property type="entry name" value="YdfO-like"/>
    <property type="match status" value="1"/>
</dbReference>
<sequence length="130" mass="14935">MFTIDQIEEAHSNVKSGADFPQYIQDLIKLGVIRYNTYVRDGHTVYWGCDNYRVQSNPKYDNLEVTDSGNPIDFIHHLNAHQAGETDYKAFCQHAAQDGVDKWVIDMVAMTCIYYDKGGHKLHEEEIPIP</sequence>
<dbReference type="Pfam" id="PF07166">
    <property type="entry name" value="DUF1398"/>
    <property type="match status" value="1"/>
</dbReference>
<dbReference type="SUPFAM" id="SSF160419">
    <property type="entry name" value="YdfO-like"/>
    <property type="match status" value="1"/>
</dbReference>
<dbReference type="RefSeq" id="WP_035129988.1">
    <property type="nucleotide sequence ID" value="NZ_JRLV01000001.1"/>
</dbReference>
<dbReference type="InterPro" id="IPR009833">
    <property type="entry name" value="DUF1398"/>
</dbReference>
<reference evidence="1 2" key="1">
    <citation type="submission" date="2013-09" db="EMBL/GenBank/DDBJ databases">
        <authorList>
            <person name="Zeng Z."/>
            <person name="Chen C."/>
        </authorList>
    </citation>
    <scope>NUCLEOTIDE SEQUENCE [LARGE SCALE GENOMIC DNA]</scope>
    <source>
        <strain evidence="1 2">F44-8</strain>
    </source>
</reference>
<protein>
    <submittedName>
        <fullName evidence="1">Phage envelope protein</fullName>
    </submittedName>
</protein>
<dbReference type="STRING" id="1406840.Q763_00795"/>
<dbReference type="InterPro" id="IPR036696">
    <property type="entry name" value="YdfO-like_sf"/>
</dbReference>
<name>A0A0A2LY97_9FLAO</name>
<comment type="caution">
    <text evidence="1">The sequence shown here is derived from an EMBL/GenBank/DDBJ whole genome shotgun (WGS) entry which is preliminary data.</text>
</comment>
<accession>A0A0A2LY97</accession>
<gene>
    <name evidence="1" type="ORF">Q763_00795</name>
</gene>
<proteinExistence type="predicted"/>
<dbReference type="Proteomes" id="UP000030129">
    <property type="component" value="Unassembled WGS sequence"/>
</dbReference>
<evidence type="ECO:0000313" key="2">
    <source>
        <dbReference type="Proteomes" id="UP000030129"/>
    </source>
</evidence>
<keyword evidence="1" id="KW-0946">Virion</keyword>
<keyword evidence="1" id="KW-0261">Viral envelope protein</keyword>
<organism evidence="1 2">
    <name type="scientific">Flavobacterium beibuense F44-8</name>
    <dbReference type="NCBI Taxonomy" id="1406840"/>
    <lineage>
        <taxon>Bacteria</taxon>
        <taxon>Pseudomonadati</taxon>
        <taxon>Bacteroidota</taxon>
        <taxon>Flavobacteriia</taxon>
        <taxon>Flavobacteriales</taxon>
        <taxon>Flavobacteriaceae</taxon>
        <taxon>Flavobacterium</taxon>
    </lineage>
</organism>